<gene>
    <name evidence="1" type="ORF">CLUMA_CG002285</name>
</gene>
<evidence type="ECO:0000313" key="1">
    <source>
        <dbReference type="EMBL" id="CRK88464.1"/>
    </source>
</evidence>
<dbReference type="Proteomes" id="UP000183832">
    <property type="component" value="Unassembled WGS sequence"/>
</dbReference>
<organism evidence="1 2">
    <name type="scientific">Clunio marinus</name>
    <dbReference type="NCBI Taxonomy" id="568069"/>
    <lineage>
        <taxon>Eukaryota</taxon>
        <taxon>Metazoa</taxon>
        <taxon>Ecdysozoa</taxon>
        <taxon>Arthropoda</taxon>
        <taxon>Hexapoda</taxon>
        <taxon>Insecta</taxon>
        <taxon>Pterygota</taxon>
        <taxon>Neoptera</taxon>
        <taxon>Endopterygota</taxon>
        <taxon>Diptera</taxon>
        <taxon>Nematocera</taxon>
        <taxon>Chironomoidea</taxon>
        <taxon>Chironomidae</taxon>
        <taxon>Clunio</taxon>
    </lineage>
</organism>
<dbReference type="EMBL" id="CVRI01000008">
    <property type="protein sequence ID" value="CRK88464.1"/>
    <property type="molecule type" value="Genomic_DNA"/>
</dbReference>
<name>A0A1J1HK79_9DIPT</name>
<sequence>MNTSTACFRKQQKYFYEYLYLIYLFDAVRVLQSKHDTNSSLHLSLAESSNILFAAEHIHLSFKMFHKNKTKNIQNEKEGKQVPMIACRLMTLKVFMFVKCSHEFRTHEVEFVIARIEVSV</sequence>
<dbReference type="AlphaFoldDB" id="A0A1J1HK79"/>
<evidence type="ECO:0000313" key="2">
    <source>
        <dbReference type="Proteomes" id="UP000183832"/>
    </source>
</evidence>
<reference evidence="1 2" key="1">
    <citation type="submission" date="2015-04" db="EMBL/GenBank/DDBJ databases">
        <authorList>
            <person name="Syromyatnikov M.Y."/>
            <person name="Popov V.N."/>
        </authorList>
    </citation>
    <scope>NUCLEOTIDE SEQUENCE [LARGE SCALE GENOMIC DNA]</scope>
</reference>
<proteinExistence type="predicted"/>
<accession>A0A1J1HK79</accession>
<keyword evidence="2" id="KW-1185">Reference proteome</keyword>
<protein>
    <submittedName>
        <fullName evidence="1">CLUMA_CG002285, isoform A</fullName>
    </submittedName>
</protein>